<dbReference type="EMBL" id="JAESVA010000011">
    <property type="protein sequence ID" value="MCB8883212.1"/>
    <property type="molecule type" value="Genomic_DNA"/>
</dbReference>
<sequence length="218" mass="22318">MSASLIKRLPEGRAGQVLAVGMTLAALGLVWSGCVAPLTGLFAAREAARADQAGMLAHMQMIAADLPSLRRIAREAKADRTTGSASALIPGATDAIAAANLQNALQDLAAGSGVLPSSVEVLPALQRGAFRRIGLQIEATTTWPILISLMKAINDSALGLVVDDLSLHALSDGSKGNGIDASHPALDASFMVFAFRAGTEAGDHALTRSVAVMTNPAN</sequence>
<proteinExistence type="predicted"/>
<protein>
    <submittedName>
        <fullName evidence="1">Uncharacterized protein</fullName>
    </submittedName>
</protein>
<dbReference type="Proteomes" id="UP000721844">
    <property type="component" value="Unassembled WGS sequence"/>
</dbReference>
<gene>
    <name evidence="1" type="ORF">ACELLULO517_23385</name>
</gene>
<evidence type="ECO:0000313" key="1">
    <source>
        <dbReference type="EMBL" id="MCB8883212.1"/>
    </source>
</evidence>
<comment type="caution">
    <text evidence="1">The sequence shown here is derived from an EMBL/GenBank/DDBJ whole genome shotgun (WGS) entry which is preliminary data.</text>
</comment>
<dbReference type="PROSITE" id="PS51257">
    <property type="entry name" value="PROKAR_LIPOPROTEIN"/>
    <property type="match status" value="1"/>
</dbReference>
<dbReference type="AlphaFoldDB" id="A0A963Z7C6"/>
<organism evidence="1 2">
    <name type="scientific">Acidisoma cellulosilyticum</name>
    <dbReference type="NCBI Taxonomy" id="2802395"/>
    <lineage>
        <taxon>Bacteria</taxon>
        <taxon>Pseudomonadati</taxon>
        <taxon>Pseudomonadota</taxon>
        <taxon>Alphaproteobacteria</taxon>
        <taxon>Acetobacterales</taxon>
        <taxon>Acidocellaceae</taxon>
        <taxon>Acidisoma</taxon>
    </lineage>
</organism>
<dbReference type="RefSeq" id="WP_227309865.1">
    <property type="nucleotide sequence ID" value="NZ_JAESVA010000011.1"/>
</dbReference>
<keyword evidence="2" id="KW-1185">Reference proteome</keyword>
<dbReference type="Pfam" id="PF10741">
    <property type="entry name" value="T2SSM_b"/>
    <property type="match status" value="1"/>
</dbReference>
<dbReference type="NCBIfam" id="NF040576">
    <property type="entry name" value="T2SS_GspM_XpsM"/>
    <property type="match status" value="1"/>
</dbReference>
<dbReference type="InterPro" id="IPR034756">
    <property type="entry name" value="T2SSM_b"/>
</dbReference>
<reference evidence="1 2" key="1">
    <citation type="journal article" date="2021" name="Microorganisms">
        <title>Acidisoma silvae sp. nov. and Acidisomacellulosilytica sp. nov., Two Acidophilic Bacteria Isolated from Decaying Wood, Hydrolyzing Cellulose and Producing Poly-3-hydroxybutyrate.</title>
        <authorList>
            <person name="Mieszkin S."/>
            <person name="Pouder E."/>
            <person name="Uroz S."/>
            <person name="Simon-Colin C."/>
            <person name="Alain K."/>
        </authorList>
    </citation>
    <scope>NUCLEOTIDE SEQUENCE [LARGE SCALE GENOMIC DNA]</scope>
    <source>
        <strain evidence="1 2">HW T5.17</strain>
    </source>
</reference>
<evidence type="ECO:0000313" key="2">
    <source>
        <dbReference type="Proteomes" id="UP000721844"/>
    </source>
</evidence>
<accession>A0A963Z7C6</accession>
<name>A0A963Z7C6_9PROT</name>